<dbReference type="RefSeq" id="WP_215628491.1">
    <property type="nucleotide sequence ID" value="NZ_CP067089.2"/>
</dbReference>
<gene>
    <name evidence="2" type="ORF">JFL75_09795</name>
</gene>
<dbReference type="Proteomes" id="UP000595917">
    <property type="component" value="Chromosome"/>
</dbReference>
<proteinExistence type="predicted"/>
<dbReference type="InterPro" id="IPR036291">
    <property type="entry name" value="NAD(P)-bd_dom_sf"/>
</dbReference>
<dbReference type="SMART" id="SM00881">
    <property type="entry name" value="CoA_binding"/>
    <property type="match status" value="1"/>
</dbReference>
<dbReference type="PANTHER" id="PTHR33303:SF2">
    <property type="entry name" value="COA-BINDING DOMAIN-CONTAINING PROTEIN"/>
    <property type="match status" value="1"/>
</dbReference>
<keyword evidence="3" id="KW-1185">Reference proteome</keyword>
<protein>
    <submittedName>
        <fullName evidence="2">CoA-binding protein</fullName>
    </submittedName>
</protein>
<evidence type="ECO:0000259" key="1">
    <source>
        <dbReference type="SMART" id="SM00881"/>
    </source>
</evidence>
<evidence type="ECO:0000313" key="3">
    <source>
        <dbReference type="Proteomes" id="UP000595917"/>
    </source>
</evidence>
<dbReference type="PANTHER" id="PTHR33303">
    <property type="entry name" value="CYTOPLASMIC PROTEIN-RELATED"/>
    <property type="match status" value="1"/>
</dbReference>
<feature type="domain" description="CoA-binding" evidence="1">
    <location>
        <begin position="3"/>
        <end position="95"/>
    </location>
</feature>
<dbReference type="EMBL" id="CP067089">
    <property type="protein sequence ID" value="QQO11182.1"/>
    <property type="molecule type" value="Genomic_DNA"/>
</dbReference>
<dbReference type="InterPro" id="IPR003781">
    <property type="entry name" value="CoA-bd"/>
</dbReference>
<organism evidence="2 3">
    <name type="scientific">Breznakiella homolactica</name>
    <dbReference type="NCBI Taxonomy" id="2798577"/>
    <lineage>
        <taxon>Bacteria</taxon>
        <taxon>Pseudomonadati</taxon>
        <taxon>Spirochaetota</taxon>
        <taxon>Spirochaetia</taxon>
        <taxon>Spirochaetales</taxon>
        <taxon>Breznakiellaceae</taxon>
        <taxon>Breznakiella</taxon>
    </lineage>
</organism>
<sequence>MKKNNVRTVAVLGASGNPERYAYKAVERLKGDGYTVYPVHPELVSVLGISAVPDLSKIPVPLDTVTVYLSAKRSTPLIPDIIRVKPSRVILNPGAENPELEKALDASGIPWLHACTLVLLGTGQF</sequence>
<name>A0A7T7XRM8_9SPIR</name>
<dbReference type="SUPFAM" id="SSF51735">
    <property type="entry name" value="NAD(P)-binding Rossmann-fold domains"/>
    <property type="match status" value="1"/>
</dbReference>
<reference evidence="2" key="1">
    <citation type="submission" date="2021-01" db="EMBL/GenBank/DDBJ databases">
        <title>Description of Breznakiella homolactica.</title>
        <authorList>
            <person name="Song Y."/>
            <person name="Brune A."/>
        </authorList>
    </citation>
    <scope>NUCLEOTIDE SEQUENCE</scope>
    <source>
        <strain evidence="2">RmG30</strain>
    </source>
</reference>
<dbReference type="Gene3D" id="3.40.50.720">
    <property type="entry name" value="NAD(P)-binding Rossmann-like Domain"/>
    <property type="match status" value="1"/>
</dbReference>
<dbReference type="AlphaFoldDB" id="A0A7T7XRM8"/>
<dbReference type="Pfam" id="PF13380">
    <property type="entry name" value="CoA_binding_2"/>
    <property type="match status" value="1"/>
</dbReference>
<accession>A0A7T7XRM8</accession>
<evidence type="ECO:0000313" key="2">
    <source>
        <dbReference type="EMBL" id="QQO11182.1"/>
    </source>
</evidence>
<dbReference type="KEGG" id="bhc:JFL75_09795"/>